<dbReference type="InterPro" id="IPR003439">
    <property type="entry name" value="ABC_transporter-like_ATP-bd"/>
</dbReference>
<name>A0ABQ2KBN6_9NOCA</name>
<feature type="region of interest" description="Disordered" evidence="8">
    <location>
        <begin position="655"/>
        <end position="677"/>
    </location>
</feature>
<dbReference type="InterPro" id="IPR003593">
    <property type="entry name" value="AAA+_ATPase"/>
</dbReference>
<evidence type="ECO:0000256" key="6">
    <source>
        <dbReference type="ARBA" id="ARBA00022840"/>
    </source>
</evidence>
<proteinExistence type="inferred from homology"/>
<evidence type="ECO:0000256" key="5">
    <source>
        <dbReference type="ARBA" id="ARBA00022741"/>
    </source>
</evidence>
<evidence type="ECO:0000313" key="11">
    <source>
        <dbReference type="Proteomes" id="UP000658127"/>
    </source>
</evidence>
<comment type="caution">
    <text evidence="10">The sequence shown here is derived from an EMBL/GenBank/DDBJ whole genome shotgun (WGS) entry which is preliminary data.</text>
</comment>
<dbReference type="SUPFAM" id="SSF52540">
    <property type="entry name" value="P-loop containing nucleoside triphosphate hydrolases"/>
    <property type="match status" value="2"/>
</dbReference>
<sequence length="677" mass="70404">MSAQADRPGTEDVVLDIDELIVRFGERTVVDRVSLRVRRGEVVALVGESGSGKSLTARSVLGLLPGTAQATGSIRLAGTEVIDATEPVLRGLRGTKAAMVFQEPQTALNPVQKIGTQIVQALRAHGTTDKGAARARAIELLTAVDIPEPEKRLDWYPHQLSGGQKQRVVIALALSGDPALLIADEPTTALDVTVQAEILDLLRSLQRERGTAILFITHNLGVVAEIADRVVVMRAGQVVEQQTVFGLFGAPGEEYTRTLLAAVPRLPAVSARGVGPHVSAHGAGEAESTRDAVQRADDGPAAIAGADDDGRHSADGVASASASASAGAGAGATGGSAIAESAGTANLADAGGVSEDAIVEVSADESEVTEPAVRRILRRVILRGPAVVAEKGGGAAEPEYRDVLRIDDLSVVYPGSHGAAAFPALQDVSLTLGPREVLGLVGESGSGKSTLGRTALGLVPATSGTVELQGVSLARLSSREIRGLRKNVALVHQDVSASLDPRRSVADSIGEPLQVHRAASGALLRAKVGDLLESVRLPRDYAQRRPGELSGGQRQRVALARALALAPRLLVADEPTSALDVSVQAQVLDLFADLRAEYGFASLFISHDLAVVHQVADRVVVLRQGRIVETGEVGAVFAAPAQEYTRRLLDAVPAPDPSTARRQRDESAANALQPVGA</sequence>
<feature type="domain" description="ABC transporter" evidence="9">
    <location>
        <begin position="404"/>
        <end position="649"/>
    </location>
</feature>
<feature type="domain" description="ABC transporter" evidence="9">
    <location>
        <begin position="15"/>
        <end position="260"/>
    </location>
</feature>
<keyword evidence="3" id="KW-0813">Transport</keyword>
<dbReference type="RefSeq" id="WP_229739709.1">
    <property type="nucleotide sequence ID" value="NZ_BMNE01000002.1"/>
</dbReference>
<gene>
    <name evidence="10" type="ORF">GCM10011610_22950</name>
</gene>
<dbReference type="Proteomes" id="UP000658127">
    <property type="component" value="Unassembled WGS sequence"/>
</dbReference>
<evidence type="ECO:0000256" key="7">
    <source>
        <dbReference type="ARBA" id="ARBA00023136"/>
    </source>
</evidence>
<dbReference type="PROSITE" id="PS00211">
    <property type="entry name" value="ABC_TRANSPORTER_1"/>
    <property type="match status" value="2"/>
</dbReference>
<evidence type="ECO:0000256" key="1">
    <source>
        <dbReference type="ARBA" id="ARBA00004202"/>
    </source>
</evidence>
<evidence type="ECO:0000256" key="2">
    <source>
        <dbReference type="ARBA" id="ARBA00005417"/>
    </source>
</evidence>
<keyword evidence="4" id="KW-1003">Cell membrane</keyword>
<evidence type="ECO:0000256" key="3">
    <source>
        <dbReference type="ARBA" id="ARBA00022448"/>
    </source>
</evidence>
<protein>
    <recommendedName>
        <fullName evidence="9">ABC transporter domain-containing protein</fullName>
    </recommendedName>
</protein>
<dbReference type="InterPro" id="IPR050388">
    <property type="entry name" value="ABC_Ni/Peptide_Import"/>
</dbReference>
<keyword evidence="5" id="KW-0547">Nucleotide-binding</keyword>
<comment type="similarity">
    <text evidence="2">Belongs to the ABC transporter superfamily.</text>
</comment>
<organism evidence="10 11">
    <name type="scientific">Nocardia rhizosphaerihabitans</name>
    <dbReference type="NCBI Taxonomy" id="1691570"/>
    <lineage>
        <taxon>Bacteria</taxon>
        <taxon>Bacillati</taxon>
        <taxon>Actinomycetota</taxon>
        <taxon>Actinomycetes</taxon>
        <taxon>Mycobacteriales</taxon>
        <taxon>Nocardiaceae</taxon>
        <taxon>Nocardia</taxon>
    </lineage>
</organism>
<dbReference type="InterPro" id="IPR027417">
    <property type="entry name" value="P-loop_NTPase"/>
</dbReference>
<dbReference type="Gene3D" id="3.40.50.300">
    <property type="entry name" value="P-loop containing nucleotide triphosphate hydrolases"/>
    <property type="match status" value="2"/>
</dbReference>
<dbReference type="NCBIfam" id="NF007739">
    <property type="entry name" value="PRK10419.1"/>
    <property type="match status" value="2"/>
</dbReference>
<keyword evidence="7" id="KW-0472">Membrane</keyword>
<dbReference type="NCBIfam" id="NF008453">
    <property type="entry name" value="PRK11308.1"/>
    <property type="match status" value="2"/>
</dbReference>
<dbReference type="EMBL" id="BMNE01000002">
    <property type="protein sequence ID" value="GGN76982.1"/>
    <property type="molecule type" value="Genomic_DNA"/>
</dbReference>
<reference evidence="11" key="1">
    <citation type="journal article" date="2019" name="Int. J. Syst. Evol. Microbiol.">
        <title>The Global Catalogue of Microorganisms (GCM) 10K type strain sequencing project: providing services to taxonomists for standard genome sequencing and annotation.</title>
        <authorList>
            <consortium name="The Broad Institute Genomics Platform"/>
            <consortium name="The Broad Institute Genome Sequencing Center for Infectious Disease"/>
            <person name="Wu L."/>
            <person name="Ma J."/>
        </authorList>
    </citation>
    <scope>NUCLEOTIDE SEQUENCE [LARGE SCALE GENOMIC DNA]</scope>
    <source>
        <strain evidence="11">CGMCC 4.7329</strain>
    </source>
</reference>
<evidence type="ECO:0000256" key="4">
    <source>
        <dbReference type="ARBA" id="ARBA00022475"/>
    </source>
</evidence>
<dbReference type="PANTHER" id="PTHR43297">
    <property type="entry name" value="OLIGOPEPTIDE TRANSPORT ATP-BINDING PROTEIN APPD"/>
    <property type="match status" value="1"/>
</dbReference>
<dbReference type="InterPro" id="IPR017871">
    <property type="entry name" value="ABC_transporter-like_CS"/>
</dbReference>
<dbReference type="PROSITE" id="PS50893">
    <property type="entry name" value="ABC_TRANSPORTER_2"/>
    <property type="match status" value="2"/>
</dbReference>
<evidence type="ECO:0000259" key="9">
    <source>
        <dbReference type="PROSITE" id="PS50893"/>
    </source>
</evidence>
<dbReference type="InterPro" id="IPR013563">
    <property type="entry name" value="Oligopep_ABC_C"/>
</dbReference>
<comment type="subcellular location">
    <subcellularLocation>
        <location evidence="1">Cell membrane</location>
        <topology evidence="1">Peripheral membrane protein</topology>
    </subcellularLocation>
</comment>
<keyword evidence="11" id="KW-1185">Reference proteome</keyword>
<dbReference type="Pfam" id="PF08352">
    <property type="entry name" value="oligo_HPY"/>
    <property type="match status" value="1"/>
</dbReference>
<evidence type="ECO:0000313" key="10">
    <source>
        <dbReference type="EMBL" id="GGN76982.1"/>
    </source>
</evidence>
<keyword evidence="6" id="KW-0067">ATP-binding</keyword>
<dbReference type="Pfam" id="PF00005">
    <property type="entry name" value="ABC_tran"/>
    <property type="match status" value="2"/>
</dbReference>
<accession>A0ABQ2KBN6</accession>
<feature type="region of interest" description="Disordered" evidence="8">
    <location>
        <begin position="275"/>
        <end position="294"/>
    </location>
</feature>
<dbReference type="CDD" id="cd03257">
    <property type="entry name" value="ABC_NikE_OppD_transporters"/>
    <property type="match status" value="2"/>
</dbReference>
<dbReference type="PANTHER" id="PTHR43297:SF2">
    <property type="entry name" value="DIPEPTIDE TRANSPORT ATP-BINDING PROTEIN DPPD"/>
    <property type="match status" value="1"/>
</dbReference>
<evidence type="ECO:0000256" key="8">
    <source>
        <dbReference type="SAM" id="MobiDB-lite"/>
    </source>
</evidence>
<dbReference type="SMART" id="SM00382">
    <property type="entry name" value="AAA"/>
    <property type="match status" value="2"/>
</dbReference>